<dbReference type="InterPro" id="IPR007421">
    <property type="entry name" value="Schlafen_AlbA_2_dom"/>
</dbReference>
<organism evidence="2">
    <name type="scientific">candidate division WOR-3 bacterium</name>
    <dbReference type="NCBI Taxonomy" id="2052148"/>
    <lineage>
        <taxon>Bacteria</taxon>
        <taxon>Bacteria division WOR-3</taxon>
    </lineage>
</organism>
<dbReference type="InterPro" id="IPR038461">
    <property type="entry name" value="Schlafen_AlbA_2_dom_sf"/>
</dbReference>
<dbReference type="PANTHER" id="PTHR30595">
    <property type="entry name" value="GLPR-RELATED TRANSCRIPTIONAL REPRESSOR"/>
    <property type="match status" value="1"/>
</dbReference>
<name>A0A7C4YI18_UNCW3</name>
<dbReference type="PANTHER" id="PTHR30595:SF6">
    <property type="entry name" value="SCHLAFEN ALBA-2 DOMAIN-CONTAINING PROTEIN"/>
    <property type="match status" value="1"/>
</dbReference>
<evidence type="ECO:0000313" key="2">
    <source>
        <dbReference type="EMBL" id="HGW92367.1"/>
    </source>
</evidence>
<dbReference type="EMBL" id="DTHG01000092">
    <property type="protein sequence ID" value="HGW92367.1"/>
    <property type="molecule type" value="Genomic_DNA"/>
</dbReference>
<proteinExistence type="predicted"/>
<feature type="domain" description="Schlafen AlbA-2" evidence="1">
    <location>
        <begin position="1"/>
        <end position="107"/>
    </location>
</feature>
<dbReference type="Gene3D" id="3.30.950.30">
    <property type="entry name" value="Schlafen, AAA domain"/>
    <property type="match status" value="1"/>
</dbReference>
<sequence length="203" mass="23319">MEFKKSTGEWKEIVESISAFANTKGGVILVGVDKNGNVCGNPLGKGTIEDLTNKIITNTEPKVYPEIAVNYIKDKKIISIKVEMYPSDVVLAFGKPFKRIGKNSVRMSNDEFKKKILEIHKKEIYFDGQICDEIDISEIDTEKIKIFLKKAKEARKIDIETSLPEREILKKLKLIKDDKLKMRQFCFLQGDRRIFLFSLELNV</sequence>
<comment type="caution">
    <text evidence="2">The sequence shown here is derived from an EMBL/GenBank/DDBJ whole genome shotgun (WGS) entry which is preliminary data.</text>
</comment>
<gene>
    <name evidence="2" type="ORF">ENV67_07510</name>
</gene>
<reference evidence="2" key="1">
    <citation type="journal article" date="2020" name="mSystems">
        <title>Genome- and Community-Level Interaction Insights into Carbon Utilization and Element Cycling Functions of Hydrothermarchaeota in Hydrothermal Sediment.</title>
        <authorList>
            <person name="Zhou Z."/>
            <person name="Liu Y."/>
            <person name="Xu W."/>
            <person name="Pan J."/>
            <person name="Luo Z.H."/>
            <person name="Li M."/>
        </authorList>
    </citation>
    <scope>NUCLEOTIDE SEQUENCE [LARGE SCALE GENOMIC DNA]</scope>
    <source>
        <strain evidence="2">SpSt-780</strain>
    </source>
</reference>
<evidence type="ECO:0000259" key="1">
    <source>
        <dbReference type="Pfam" id="PF04326"/>
    </source>
</evidence>
<dbReference type="Pfam" id="PF04326">
    <property type="entry name" value="SLFN_AlbA_2"/>
    <property type="match status" value="1"/>
</dbReference>
<accession>A0A7C4YI18</accession>
<protein>
    <recommendedName>
        <fullName evidence="1">Schlafen AlbA-2 domain-containing protein</fullName>
    </recommendedName>
</protein>
<dbReference type="AlphaFoldDB" id="A0A7C4YI18"/>